<evidence type="ECO:0000313" key="3">
    <source>
        <dbReference type="Proteomes" id="UP001138793"/>
    </source>
</evidence>
<feature type="transmembrane region" description="Helical" evidence="1">
    <location>
        <begin position="6"/>
        <end position="34"/>
    </location>
</feature>
<evidence type="ECO:0000256" key="1">
    <source>
        <dbReference type="SAM" id="Phobius"/>
    </source>
</evidence>
<gene>
    <name evidence="2" type="ORF">J2Z64_004233</name>
</gene>
<organism evidence="2 3">
    <name type="scientific">Oceanobacillus polygoni</name>
    <dbReference type="NCBI Taxonomy" id="1235259"/>
    <lineage>
        <taxon>Bacteria</taxon>
        <taxon>Bacillati</taxon>
        <taxon>Bacillota</taxon>
        <taxon>Bacilli</taxon>
        <taxon>Bacillales</taxon>
        <taxon>Bacillaceae</taxon>
        <taxon>Oceanobacillus</taxon>
    </lineage>
</organism>
<protein>
    <submittedName>
        <fullName evidence="2">Ca2+/H+ antiporter (TMEM165/GDT1 family)</fullName>
    </submittedName>
</protein>
<proteinExistence type="predicted"/>
<reference evidence="2" key="1">
    <citation type="submission" date="2021-03" db="EMBL/GenBank/DDBJ databases">
        <title>Genomic Encyclopedia of Type Strains, Phase IV (KMG-IV): sequencing the most valuable type-strain genomes for metagenomic binning, comparative biology and taxonomic classification.</title>
        <authorList>
            <person name="Goeker M."/>
        </authorList>
    </citation>
    <scope>NUCLEOTIDE SEQUENCE</scope>
    <source>
        <strain evidence="2">DSM 107338</strain>
    </source>
</reference>
<dbReference type="AlphaFoldDB" id="A0A9X0YY62"/>
<dbReference type="Proteomes" id="UP001138793">
    <property type="component" value="Unassembled WGS sequence"/>
</dbReference>
<dbReference type="InterPro" id="IPR046001">
    <property type="entry name" value="DUF5957"/>
</dbReference>
<comment type="caution">
    <text evidence="2">The sequence shown here is derived from an EMBL/GenBank/DDBJ whole genome shotgun (WGS) entry which is preliminary data.</text>
</comment>
<keyword evidence="1" id="KW-0812">Transmembrane</keyword>
<dbReference type="EMBL" id="JAGGMB010000023">
    <property type="protein sequence ID" value="MBP2079926.1"/>
    <property type="molecule type" value="Genomic_DNA"/>
</dbReference>
<dbReference type="OrthoDB" id="2941941at2"/>
<dbReference type="RefSeq" id="WP_149473505.1">
    <property type="nucleotide sequence ID" value="NZ_JAGGMB010000023.1"/>
</dbReference>
<sequence length="61" mass="6445">MKVMLAIIVGVFGGFISGVALSSFIGIVGFMLLNEPIGIKYLPYFTAVLGAILVPLWSNKG</sequence>
<keyword evidence="3" id="KW-1185">Reference proteome</keyword>
<accession>A0A9X0YY62</accession>
<keyword evidence="1" id="KW-0472">Membrane</keyword>
<dbReference type="Pfam" id="PF19382">
    <property type="entry name" value="DUF5957"/>
    <property type="match status" value="1"/>
</dbReference>
<name>A0A9X0YY62_9BACI</name>
<evidence type="ECO:0000313" key="2">
    <source>
        <dbReference type="EMBL" id="MBP2079926.1"/>
    </source>
</evidence>
<keyword evidence="1" id="KW-1133">Transmembrane helix</keyword>
<feature type="transmembrane region" description="Helical" evidence="1">
    <location>
        <begin position="41"/>
        <end position="58"/>
    </location>
</feature>